<feature type="region of interest" description="Disordered" evidence="1">
    <location>
        <begin position="204"/>
        <end position="225"/>
    </location>
</feature>
<dbReference type="Gene3D" id="2.60.120.200">
    <property type="match status" value="1"/>
</dbReference>
<feature type="region of interest" description="Disordered" evidence="1">
    <location>
        <begin position="312"/>
        <end position="377"/>
    </location>
</feature>
<feature type="transmembrane region" description="Helical" evidence="2">
    <location>
        <begin position="159"/>
        <end position="183"/>
    </location>
</feature>
<keyword evidence="4" id="KW-1185">Reference proteome</keyword>
<reference evidence="3 4" key="1">
    <citation type="journal article" date="2023" name="Sci. Data">
        <title>Genome assembly of the Korean intertidal mud-creeper Batillaria attramentaria.</title>
        <authorList>
            <person name="Patra A.K."/>
            <person name="Ho P.T."/>
            <person name="Jun S."/>
            <person name="Lee S.J."/>
            <person name="Kim Y."/>
            <person name="Won Y.J."/>
        </authorList>
    </citation>
    <scope>NUCLEOTIDE SEQUENCE [LARGE SCALE GENOMIC DNA]</scope>
    <source>
        <strain evidence="3">Wonlab-2016</strain>
    </source>
</reference>
<comment type="caution">
    <text evidence="3">The sequence shown here is derived from an EMBL/GenBank/DDBJ whole genome shotgun (WGS) entry which is preliminary data.</text>
</comment>
<proteinExistence type="predicted"/>
<gene>
    <name evidence="3" type="ORF">BaRGS_00035524</name>
</gene>
<accession>A0ABD0JES8</accession>
<keyword evidence="2" id="KW-1133">Transmembrane helix</keyword>
<sequence>MSEASVNSTTRLASRLFRATSTTLRQYTLEFKYYIGQSNACQLAVFLETDEEPPSFTELFSTQHGTGEDLKSVSPIWLPYVDCSHRIVFEARKVSTGHCGYTGIIGNENYNEVEIDDIEFADKGLMTTTTPSVPPQSAATTGQTQIPPQTDEAEDHLKIGLIAGFAGAAVVVVVCIVVLVLVLRRRQVEKPRKTMDIHVADEGTFPDDVTRGHPGQQSTTTARREPIGNMAGDYQEISDVDTTTHGLISDHAHQDRRRKSHTVQYHAGLERDNLTNRSGTTRPVVTANAAPSAGDYEQFTGRAEPSHYTALDAPADDASRGAPVPGNYEQLTTRPESSHYTALANDASQAGPSGDNYELLSARPESSHYTALASTSR</sequence>
<keyword evidence="2" id="KW-0472">Membrane</keyword>
<evidence type="ECO:0008006" key="5">
    <source>
        <dbReference type="Google" id="ProtNLM"/>
    </source>
</evidence>
<keyword evidence="2" id="KW-0812">Transmembrane</keyword>
<evidence type="ECO:0000256" key="1">
    <source>
        <dbReference type="SAM" id="MobiDB-lite"/>
    </source>
</evidence>
<evidence type="ECO:0000313" key="3">
    <source>
        <dbReference type="EMBL" id="KAK7471865.1"/>
    </source>
</evidence>
<dbReference type="EMBL" id="JACVVK020000476">
    <property type="protein sequence ID" value="KAK7471865.1"/>
    <property type="molecule type" value="Genomic_DNA"/>
</dbReference>
<dbReference type="AlphaFoldDB" id="A0ABD0JES8"/>
<dbReference type="Proteomes" id="UP001519460">
    <property type="component" value="Unassembled WGS sequence"/>
</dbReference>
<protein>
    <recommendedName>
        <fullName evidence="5">CUB domain-containing protein</fullName>
    </recommendedName>
</protein>
<feature type="compositionally biased region" description="Polar residues" evidence="1">
    <location>
        <begin position="329"/>
        <end position="351"/>
    </location>
</feature>
<evidence type="ECO:0000256" key="2">
    <source>
        <dbReference type="SAM" id="Phobius"/>
    </source>
</evidence>
<feature type="region of interest" description="Disordered" evidence="1">
    <location>
        <begin position="250"/>
        <end position="281"/>
    </location>
</feature>
<organism evidence="3 4">
    <name type="scientific">Batillaria attramentaria</name>
    <dbReference type="NCBI Taxonomy" id="370345"/>
    <lineage>
        <taxon>Eukaryota</taxon>
        <taxon>Metazoa</taxon>
        <taxon>Spiralia</taxon>
        <taxon>Lophotrochozoa</taxon>
        <taxon>Mollusca</taxon>
        <taxon>Gastropoda</taxon>
        <taxon>Caenogastropoda</taxon>
        <taxon>Sorbeoconcha</taxon>
        <taxon>Cerithioidea</taxon>
        <taxon>Batillariidae</taxon>
        <taxon>Batillaria</taxon>
    </lineage>
</organism>
<feature type="compositionally biased region" description="Polar residues" evidence="1">
    <location>
        <begin position="367"/>
        <end position="377"/>
    </location>
</feature>
<name>A0ABD0JES8_9CAEN</name>
<evidence type="ECO:0000313" key="4">
    <source>
        <dbReference type="Proteomes" id="UP001519460"/>
    </source>
</evidence>